<reference evidence="3 4" key="1">
    <citation type="journal article" date="2015" name="Genome Biol. Evol.">
        <title>The genome of winter moth (Operophtera brumata) provides a genomic perspective on sexual dimorphism and phenology.</title>
        <authorList>
            <person name="Derks M.F."/>
            <person name="Smit S."/>
            <person name="Salis L."/>
            <person name="Schijlen E."/>
            <person name="Bossers A."/>
            <person name="Mateman C."/>
            <person name="Pijl A.S."/>
            <person name="de Ridder D."/>
            <person name="Groenen M.A."/>
            <person name="Visser M.E."/>
            <person name="Megens H.J."/>
        </authorList>
    </citation>
    <scope>NUCLEOTIDE SEQUENCE [LARGE SCALE GENOMIC DNA]</scope>
    <source>
        <strain evidence="3">WM2013NL</strain>
        <tissue evidence="3">Head and thorax</tissue>
    </source>
</reference>
<dbReference type="InterPro" id="IPR059034">
    <property type="entry name" value="SH3_AEBP2_C"/>
</dbReference>
<dbReference type="Proteomes" id="UP000037510">
    <property type="component" value="Unassembled WGS sequence"/>
</dbReference>
<sequence>MPVHLILEKSLLGIICCMTKPLRVEDEWVPEKEVKRIKRVEIASLPAHAKVVLYEHFCDSYRKAPCPPPAKKRPATPPPSRLQPARHCTSTRLLNNLIAKQRKSIDVRSECSAPTAPLIFKEEERADRAEFSGAKKRKL</sequence>
<evidence type="ECO:0000313" key="3">
    <source>
        <dbReference type="EMBL" id="KOB75246.1"/>
    </source>
</evidence>
<accession>A0A0L7LJ90</accession>
<keyword evidence="4" id="KW-1185">Reference proteome</keyword>
<name>A0A0L7LJ90_OPEBR</name>
<evidence type="ECO:0000256" key="1">
    <source>
        <dbReference type="SAM" id="MobiDB-lite"/>
    </source>
</evidence>
<protein>
    <submittedName>
        <fullName evidence="3">Plasma kallikrein</fullName>
    </submittedName>
</protein>
<dbReference type="EMBL" id="JTDY01000969">
    <property type="protein sequence ID" value="KOB75246.1"/>
    <property type="molecule type" value="Genomic_DNA"/>
</dbReference>
<organism evidence="3 4">
    <name type="scientific">Operophtera brumata</name>
    <name type="common">Winter moth</name>
    <name type="synonym">Phalaena brumata</name>
    <dbReference type="NCBI Taxonomy" id="104452"/>
    <lineage>
        <taxon>Eukaryota</taxon>
        <taxon>Metazoa</taxon>
        <taxon>Ecdysozoa</taxon>
        <taxon>Arthropoda</taxon>
        <taxon>Hexapoda</taxon>
        <taxon>Insecta</taxon>
        <taxon>Pterygota</taxon>
        <taxon>Neoptera</taxon>
        <taxon>Endopterygota</taxon>
        <taxon>Lepidoptera</taxon>
        <taxon>Glossata</taxon>
        <taxon>Ditrysia</taxon>
        <taxon>Geometroidea</taxon>
        <taxon>Geometridae</taxon>
        <taxon>Larentiinae</taxon>
        <taxon>Operophtera</taxon>
    </lineage>
</organism>
<evidence type="ECO:0000313" key="4">
    <source>
        <dbReference type="Proteomes" id="UP000037510"/>
    </source>
</evidence>
<proteinExistence type="predicted"/>
<gene>
    <name evidence="3" type="ORF">OBRU01_07781</name>
</gene>
<feature type="compositionally biased region" description="Pro residues" evidence="1">
    <location>
        <begin position="67"/>
        <end position="81"/>
    </location>
</feature>
<dbReference type="AlphaFoldDB" id="A0A0L7LJ90"/>
<feature type="domain" description="AEBP2-like C-terminal SH3" evidence="2">
    <location>
        <begin position="24"/>
        <end position="61"/>
    </location>
</feature>
<feature type="non-terminal residue" evidence="3">
    <location>
        <position position="139"/>
    </location>
</feature>
<evidence type="ECO:0000259" key="2">
    <source>
        <dbReference type="Pfam" id="PF26014"/>
    </source>
</evidence>
<feature type="region of interest" description="Disordered" evidence="1">
    <location>
        <begin position="67"/>
        <end position="86"/>
    </location>
</feature>
<comment type="caution">
    <text evidence="3">The sequence shown here is derived from an EMBL/GenBank/DDBJ whole genome shotgun (WGS) entry which is preliminary data.</text>
</comment>
<dbReference type="Pfam" id="PF26014">
    <property type="entry name" value="SH3_AEBP2_C"/>
    <property type="match status" value="1"/>
</dbReference>